<feature type="region of interest" description="Disordered" evidence="1">
    <location>
        <begin position="85"/>
        <end position="127"/>
    </location>
</feature>
<evidence type="ECO:0000313" key="3">
    <source>
        <dbReference type="Proteomes" id="UP000789342"/>
    </source>
</evidence>
<accession>A0A9N9GSG7</accession>
<feature type="compositionally biased region" description="Polar residues" evidence="1">
    <location>
        <begin position="108"/>
        <end position="127"/>
    </location>
</feature>
<sequence length="644" mass="72237">MSAHSYHIPVNKIVSQTRKTEPVTTIVSTSPPNVAAKTIHPLPSTTIAHLENIFEAVKKQVAIWGEHARWKIDLVLLPDEESETQNQIVGGPAPINPASPSLGLHSPISENTPSSSNAAQDSKNQIQVTNPIETDVFRENDIQPFSMLEEDGIEKLDLESAKRMIREAMHYIREFETMLDNSTREYAEKIKDANNKLKKANDHIEGMTKYHIMREKEKSSKHTIEIQLLQEDLKILSRKLKEANAQLAESRAKQTSLQQEQDIRKERSGQKERRSSRKKITQPHSPSKQERVGQIVEYVPQQQTNGYVTYNFPYNKKSAKSFQMTHLSSPEQYKLSPSSSSTVHNRINYPSMYSMPPISGHPMFAAPPIQPVQNGSIYNNRVLYPTYTFPQSIGSQPTYPMQLNDPVPNQSTELSFSSMQMNTQTVSFPYSSMRVTDHTDHSGLDNLSLAAELILSSAVSEISSKTHNNEQNAASNVAHGRSETREEKSEASKYASTSSHNLHEDQNSNAKADASINGRRSKASMHENDDSLKRFLYTSESITLRNNNGRQAYQTVSHELDGQSTSTPVSGTHEDERQLNCFRNEDESDLMETDENVQEEEGDDGGNNVDVSSNSTFDNESDDTPSPSPKTRSISPNRVPPVRI</sequence>
<proteinExistence type="predicted"/>
<feature type="compositionally biased region" description="Basic and acidic residues" evidence="1">
    <location>
        <begin position="261"/>
        <end position="273"/>
    </location>
</feature>
<dbReference type="EMBL" id="CAJVPV010007791">
    <property type="protein sequence ID" value="CAG8622953.1"/>
    <property type="molecule type" value="Genomic_DNA"/>
</dbReference>
<comment type="caution">
    <text evidence="2">The sequence shown here is derived from an EMBL/GenBank/DDBJ whole genome shotgun (WGS) entry which is preliminary data.</text>
</comment>
<reference evidence="2" key="1">
    <citation type="submission" date="2021-06" db="EMBL/GenBank/DDBJ databases">
        <authorList>
            <person name="Kallberg Y."/>
            <person name="Tangrot J."/>
            <person name="Rosling A."/>
        </authorList>
    </citation>
    <scope>NUCLEOTIDE SEQUENCE</scope>
    <source>
        <strain evidence="2">CL551</strain>
    </source>
</reference>
<evidence type="ECO:0000313" key="2">
    <source>
        <dbReference type="EMBL" id="CAG8622953.1"/>
    </source>
</evidence>
<dbReference type="AlphaFoldDB" id="A0A9N9GSG7"/>
<feature type="region of interest" description="Disordered" evidence="1">
    <location>
        <begin position="247"/>
        <end position="293"/>
    </location>
</feature>
<protein>
    <submittedName>
        <fullName evidence="2">8749_t:CDS:1</fullName>
    </submittedName>
</protein>
<name>A0A9N9GSG7_9GLOM</name>
<feature type="region of interest" description="Disordered" evidence="1">
    <location>
        <begin position="464"/>
        <end position="527"/>
    </location>
</feature>
<evidence type="ECO:0000256" key="1">
    <source>
        <dbReference type="SAM" id="MobiDB-lite"/>
    </source>
</evidence>
<feature type="compositionally biased region" description="Polar residues" evidence="1">
    <location>
        <begin position="552"/>
        <end position="570"/>
    </location>
</feature>
<feature type="compositionally biased region" description="Polar residues" evidence="1">
    <location>
        <begin position="464"/>
        <end position="475"/>
    </location>
</feature>
<feature type="compositionally biased region" description="Acidic residues" evidence="1">
    <location>
        <begin position="586"/>
        <end position="604"/>
    </location>
</feature>
<gene>
    <name evidence="2" type="ORF">AMORRO_LOCUS8742</name>
</gene>
<keyword evidence="3" id="KW-1185">Reference proteome</keyword>
<feature type="region of interest" description="Disordered" evidence="1">
    <location>
        <begin position="552"/>
        <end position="644"/>
    </location>
</feature>
<dbReference type="OrthoDB" id="2368172at2759"/>
<dbReference type="Proteomes" id="UP000789342">
    <property type="component" value="Unassembled WGS sequence"/>
</dbReference>
<feature type="compositionally biased region" description="Basic and acidic residues" evidence="1">
    <location>
        <begin position="480"/>
        <end position="491"/>
    </location>
</feature>
<organism evidence="2 3">
    <name type="scientific">Acaulospora morrowiae</name>
    <dbReference type="NCBI Taxonomy" id="94023"/>
    <lineage>
        <taxon>Eukaryota</taxon>
        <taxon>Fungi</taxon>
        <taxon>Fungi incertae sedis</taxon>
        <taxon>Mucoromycota</taxon>
        <taxon>Glomeromycotina</taxon>
        <taxon>Glomeromycetes</taxon>
        <taxon>Diversisporales</taxon>
        <taxon>Acaulosporaceae</taxon>
        <taxon>Acaulospora</taxon>
    </lineage>
</organism>
<feature type="compositionally biased region" description="Polar residues" evidence="1">
    <location>
        <begin position="609"/>
        <end position="618"/>
    </location>
</feature>